<protein>
    <submittedName>
        <fullName evidence="2">PilZ domain-containing protein</fullName>
    </submittedName>
</protein>
<proteinExistence type="predicted"/>
<dbReference type="Gene3D" id="2.40.10.220">
    <property type="entry name" value="predicted glycosyltransferase like domains"/>
    <property type="match status" value="1"/>
</dbReference>
<dbReference type="AlphaFoldDB" id="A0A1G9G8X5"/>
<evidence type="ECO:0000313" key="2">
    <source>
        <dbReference type="EMBL" id="SDK97021.1"/>
    </source>
</evidence>
<feature type="domain" description="PilZ" evidence="1">
    <location>
        <begin position="3"/>
        <end position="89"/>
    </location>
</feature>
<reference evidence="2 3" key="1">
    <citation type="submission" date="2016-10" db="EMBL/GenBank/DDBJ databases">
        <authorList>
            <person name="de Groot N.N."/>
        </authorList>
    </citation>
    <scope>NUCLEOTIDE SEQUENCE [LARGE SCALE GENOMIC DNA]</scope>
    <source>
        <strain evidence="2 3">JCM 21544</strain>
    </source>
</reference>
<name>A0A1G9G8X5_9PSED</name>
<dbReference type="EMBL" id="FNFD01000012">
    <property type="protein sequence ID" value="SDK97021.1"/>
    <property type="molecule type" value="Genomic_DNA"/>
</dbReference>
<keyword evidence="3" id="KW-1185">Reference proteome</keyword>
<gene>
    <name evidence="2" type="ORF">SAMN05216186_112142</name>
</gene>
<dbReference type="OrthoDB" id="7063880at2"/>
<accession>A0A1G9G8X5</accession>
<evidence type="ECO:0000313" key="3">
    <source>
        <dbReference type="Proteomes" id="UP000198706"/>
    </source>
</evidence>
<dbReference type="InterPro" id="IPR009875">
    <property type="entry name" value="PilZ_domain"/>
</dbReference>
<dbReference type="Pfam" id="PF07238">
    <property type="entry name" value="PilZ"/>
    <property type="match status" value="1"/>
</dbReference>
<evidence type="ECO:0000259" key="1">
    <source>
        <dbReference type="Pfam" id="PF07238"/>
    </source>
</evidence>
<dbReference type="Proteomes" id="UP000198706">
    <property type="component" value="Unassembled WGS sequence"/>
</dbReference>
<dbReference type="RefSeq" id="WP_084338876.1">
    <property type="nucleotide sequence ID" value="NZ_CBKZNZ010000042.1"/>
</dbReference>
<dbReference type="STRING" id="137658.SAMN05216186_112142"/>
<dbReference type="GO" id="GO:0035438">
    <property type="term" value="F:cyclic-di-GMP binding"/>
    <property type="evidence" value="ECO:0007669"/>
    <property type="project" value="InterPro"/>
</dbReference>
<dbReference type="SUPFAM" id="SSF141371">
    <property type="entry name" value="PilZ domain-like"/>
    <property type="match status" value="1"/>
</dbReference>
<sequence length="91" mass="10011">MANQRQFPRTPMKCRIKISHPSFGELIAQTRDLSDGGVYVRHPELAALEPGSQVTGQVQDLPIEAPILQMEVMRVDAEGAGLRFLGADESH</sequence>
<organism evidence="2 3">
    <name type="scientific">Pseudomonas indica</name>
    <dbReference type="NCBI Taxonomy" id="137658"/>
    <lineage>
        <taxon>Bacteria</taxon>
        <taxon>Pseudomonadati</taxon>
        <taxon>Pseudomonadota</taxon>
        <taxon>Gammaproteobacteria</taxon>
        <taxon>Pseudomonadales</taxon>
        <taxon>Pseudomonadaceae</taxon>
        <taxon>Pseudomonas</taxon>
    </lineage>
</organism>